<dbReference type="GO" id="GO:0001817">
    <property type="term" value="P:regulation of cytokine production"/>
    <property type="evidence" value="ECO:0007669"/>
    <property type="project" value="TreeGrafter"/>
</dbReference>
<feature type="domain" description="Ig-like" evidence="11">
    <location>
        <begin position="140"/>
        <end position="210"/>
    </location>
</feature>
<dbReference type="GO" id="GO:0005102">
    <property type="term" value="F:signaling receptor binding"/>
    <property type="evidence" value="ECO:0007669"/>
    <property type="project" value="TreeGrafter"/>
</dbReference>
<evidence type="ECO:0000256" key="4">
    <source>
        <dbReference type="ARBA" id="ARBA00022989"/>
    </source>
</evidence>
<dbReference type="FunFam" id="2.60.40.10:FF:000088">
    <property type="entry name" value="Butyrophilin subfamily 1 member A1"/>
    <property type="match status" value="1"/>
</dbReference>
<dbReference type="InterPro" id="IPR013106">
    <property type="entry name" value="Ig_V-set"/>
</dbReference>
<reference evidence="12" key="3">
    <citation type="submission" date="2025-09" db="UniProtKB">
        <authorList>
            <consortium name="Ensembl"/>
        </authorList>
    </citation>
    <scope>IDENTIFICATION</scope>
</reference>
<feature type="chain" id="PRO_5034153658" description="Ig-like domain-containing protein" evidence="10">
    <location>
        <begin position="24"/>
        <end position="246"/>
    </location>
</feature>
<keyword evidence="6" id="KW-1015">Disulfide bond</keyword>
<dbReference type="GO" id="GO:0050852">
    <property type="term" value="P:T cell receptor signaling pathway"/>
    <property type="evidence" value="ECO:0007669"/>
    <property type="project" value="TreeGrafter"/>
</dbReference>
<evidence type="ECO:0000313" key="12">
    <source>
        <dbReference type="Ensembl" id="ENSECRP00000026333.1"/>
    </source>
</evidence>
<keyword evidence="2" id="KW-0812">Transmembrane</keyword>
<evidence type="ECO:0000256" key="9">
    <source>
        <dbReference type="ARBA" id="ARBA00038221"/>
    </source>
</evidence>
<dbReference type="InterPro" id="IPR007110">
    <property type="entry name" value="Ig-like_dom"/>
</dbReference>
<keyword evidence="7" id="KW-0325">Glycoprotein</keyword>
<evidence type="ECO:0000256" key="6">
    <source>
        <dbReference type="ARBA" id="ARBA00023157"/>
    </source>
</evidence>
<feature type="signal peptide" evidence="10">
    <location>
        <begin position="1"/>
        <end position="23"/>
    </location>
</feature>
<keyword evidence="13" id="KW-1185">Reference proteome</keyword>
<dbReference type="InterPro" id="IPR003599">
    <property type="entry name" value="Ig_sub"/>
</dbReference>
<dbReference type="PANTHER" id="PTHR24100:SF130">
    <property type="entry name" value="BUTYROPHILIN-LIKE PROTEIN 9"/>
    <property type="match status" value="1"/>
</dbReference>
<dbReference type="InterPro" id="IPR036179">
    <property type="entry name" value="Ig-like_dom_sf"/>
</dbReference>
<dbReference type="InterPro" id="IPR050504">
    <property type="entry name" value="IgSF_BTN/MOG"/>
</dbReference>
<dbReference type="GO" id="GO:1903037">
    <property type="term" value="P:regulation of leukocyte cell-cell adhesion"/>
    <property type="evidence" value="ECO:0007669"/>
    <property type="project" value="UniProtKB-ARBA"/>
</dbReference>
<protein>
    <recommendedName>
        <fullName evidence="11">Ig-like domain-containing protein</fullName>
    </recommendedName>
</protein>
<reference evidence="12" key="1">
    <citation type="submission" date="2021-06" db="EMBL/GenBank/DDBJ databases">
        <authorList>
            <consortium name="Wellcome Sanger Institute Data Sharing"/>
        </authorList>
    </citation>
    <scope>NUCLEOTIDE SEQUENCE [LARGE SCALE GENOMIC DNA]</scope>
</reference>
<evidence type="ECO:0000256" key="3">
    <source>
        <dbReference type="ARBA" id="ARBA00022729"/>
    </source>
</evidence>
<dbReference type="SMART" id="SM00409">
    <property type="entry name" value="IG"/>
    <property type="match status" value="1"/>
</dbReference>
<dbReference type="PANTHER" id="PTHR24100">
    <property type="entry name" value="BUTYROPHILIN"/>
    <property type="match status" value="1"/>
</dbReference>
<comment type="subcellular location">
    <subcellularLocation>
        <location evidence="1">Membrane</location>
    </subcellularLocation>
</comment>
<dbReference type="Gene3D" id="2.60.40.10">
    <property type="entry name" value="Immunoglobulins"/>
    <property type="match status" value="2"/>
</dbReference>
<name>A0A8C4XEM5_ERPCA</name>
<evidence type="ECO:0000256" key="10">
    <source>
        <dbReference type="SAM" id="SignalP"/>
    </source>
</evidence>
<evidence type="ECO:0000256" key="8">
    <source>
        <dbReference type="ARBA" id="ARBA00023319"/>
    </source>
</evidence>
<dbReference type="GO" id="GO:0042110">
    <property type="term" value="P:T cell activation"/>
    <property type="evidence" value="ECO:0007669"/>
    <property type="project" value="UniProtKB-ARBA"/>
</dbReference>
<dbReference type="SUPFAM" id="SSF48726">
    <property type="entry name" value="Immunoglobulin"/>
    <property type="match status" value="2"/>
</dbReference>
<comment type="similarity">
    <text evidence="9">Belongs to the SKINT family.</text>
</comment>
<dbReference type="GO" id="GO:0009897">
    <property type="term" value="C:external side of plasma membrane"/>
    <property type="evidence" value="ECO:0007669"/>
    <property type="project" value="TreeGrafter"/>
</dbReference>
<evidence type="ECO:0000256" key="5">
    <source>
        <dbReference type="ARBA" id="ARBA00023136"/>
    </source>
</evidence>
<keyword evidence="8" id="KW-0393">Immunoglobulin domain</keyword>
<evidence type="ECO:0000256" key="1">
    <source>
        <dbReference type="ARBA" id="ARBA00004370"/>
    </source>
</evidence>
<dbReference type="GeneTree" id="ENSGT01120000271914"/>
<dbReference type="Pfam" id="PF22705">
    <property type="entry name" value="C2-set_3"/>
    <property type="match status" value="1"/>
</dbReference>
<sequence>MISHPRWSFIILSFFHSTYFSWGETFSIVGPSHSIISYVGEDVMLPAFLSPALNAEGFQVRWFTAKFGSPVLVYTNYSIVNQTDRRMSIFQEELKNGSVSLLVQSVRVSDEGIYTCHVVSGELQKEVQIALSVEVLGTQPSISVSSTDDQQTRLECSAEKWNPQPEVIWRDMNGADVTLQSTITTELDTEGLLNVSSVITVKKDHNVFTCLMRSKAPKPDWPSRLCVYGECENGLTFVPVICKILS</sequence>
<proteinExistence type="inferred from homology"/>
<evidence type="ECO:0000259" key="11">
    <source>
        <dbReference type="PROSITE" id="PS50835"/>
    </source>
</evidence>
<evidence type="ECO:0000256" key="7">
    <source>
        <dbReference type="ARBA" id="ARBA00023180"/>
    </source>
</evidence>
<accession>A0A8C4XEM5</accession>
<dbReference type="Ensembl" id="ENSECRT00000026880.1">
    <property type="protein sequence ID" value="ENSECRP00000026333.1"/>
    <property type="gene ID" value="ENSECRG00000017733.1"/>
</dbReference>
<dbReference type="AlphaFoldDB" id="A0A8C4XEM5"/>
<evidence type="ECO:0000313" key="13">
    <source>
        <dbReference type="Proteomes" id="UP000694620"/>
    </source>
</evidence>
<dbReference type="InterPro" id="IPR013783">
    <property type="entry name" value="Ig-like_fold"/>
</dbReference>
<evidence type="ECO:0000256" key="2">
    <source>
        <dbReference type="ARBA" id="ARBA00022692"/>
    </source>
</evidence>
<feature type="domain" description="Ig-like" evidence="11">
    <location>
        <begin position="40"/>
        <end position="132"/>
    </location>
</feature>
<dbReference type="InterPro" id="IPR053896">
    <property type="entry name" value="BTN3A2-like_Ig-C"/>
</dbReference>
<keyword evidence="4" id="KW-1133">Transmembrane helix</keyword>
<dbReference type="GO" id="GO:0050863">
    <property type="term" value="P:regulation of T cell activation"/>
    <property type="evidence" value="ECO:0007669"/>
    <property type="project" value="UniProtKB-ARBA"/>
</dbReference>
<organism evidence="12 13">
    <name type="scientific">Erpetoichthys calabaricus</name>
    <name type="common">Rope fish</name>
    <name type="synonym">Calamoichthys calabaricus</name>
    <dbReference type="NCBI Taxonomy" id="27687"/>
    <lineage>
        <taxon>Eukaryota</taxon>
        <taxon>Metazoa</taxon>
        <taxon>Chordata</taxon>
        <taxon>Craniata</taxon>
        <taxon>Vertebrata</taxon>
        <taxon>Euteleostomi</taxon>
        <taxon>Actinopterygii</taxon>
        <taxon>Polypteriformes</taxon>
        <taxon>Polypteridae</taxon>
        <taxon>Erpetoichthys</taxon>
    </lineage>
</organism>
<dbReference type="PROSITE" id="PS50835">
    <property type="entry name" value="IG_LIKE"/>
    <property type="match status" value="2"/>
</dbReference>
<reference evidence="12" key="2">
    <citation type="submission" date="2025-08" db="UniProtKB">
        <authorList>
            <consortium name="Ensembl"/>
        </authorList>
    </citation>
    <scope>IDENTIFICATION</scope>
</reference>
<keyword evidence="3 10" id="KW-0732">Signal</keyword>
<keyword evidence="5" id="KW-0472">Membrane</keyword>
<dbReference type="Proteomes" id="UP000694620">
    <property type="component" value="Chromosome 16"/>
</dbReference>
<dbReference type="Pfam" id="PF07686">
    <property type="entry name" value="V-set"/>
    <property type="match status" value="1"/>
</dbReference>
<dbReference type="FunFam" id="2.60.40.10:FF:000142">
    <property type="entry name" value="V-set domain-containing T-cell activation inhibitor 1"/>
    <property type="match status" value="1"/>
</dbReference>